<dbReference type="PANTHER" id="PTHR43918:SF4">
    <property type="entry name" value="CARBOXYLIC ESTER HYDROLASE"/>
    <property type="match status" value="1"/>
</dbReference>
<dbReference type="PROSITE" id="PS00941">
    <property type="entry name" value="CARBOXYLESTERASE_B_2"/>
    <property type="match status" value="1"/>
</dbReference>
<dbReference type="PANTHER" id="PTHR43918">
    <property type="entry name" value="ACETYLCHOLINESTERASE"/>
    <property type="match status" value="1"/>
</dbReference>
<dbReference type="EMBL" id="JBIAQY010000012">
    <property type="protein sequence ID" value="MFF3572014.1"/>
    <property type="molecule type" value="Genomic_DNA"/>
</dbReference>
<evidence type="ECO:0000313" key="6">
    <source>
        <dbReference type="EMBL" id="MFF3572014.1"/>
    </source>
</evidence>
<feature type="region of interest" description="Disordered" evidence="4">
    <location>
        <begin position="1"/>
        <end position="20"/>
    </location>
</feature>
<comment type="caution">
    <text evidence="6">The sequence shown here is derived from an EMBL/GenBank/DDBJ whole genome shotgun (WGS) entry which is preliminary data.</text>
</comment>
<dbReference type="InterPro" id="IPR029058">
    <property type="entry name" value="AB_hydrolase_fold"/>
</dbReference>
<reference evidence="6 7" key="1">
    <citation type="submission" date="2024-10" db="EMBL/GenBank/DDBJ databases">
        <title>The Natural Products Discovery Center: Release of the First 8490 Sequenced Strains for Exploring Actinobacteria Biosynthetic Diversity.</title>
        <authorList>
            <person name="Kalkreuter E."/>
            <person name="Kautsar S.A."/>
            <person name="Yang D."/>
            <person name="Bader C.D."/>
            <person name="Teijaro C.N."/>
            <person name="Fluegel L."/>
            <person name="Davis C.M."/>
            <person name="Simpson J.R."/>
            <person name="Lauterbach L."/>
            <person name="Steele A.D."/>
            <person name="Gui C."/>
            <person name="Meng S."/>
            <person name="Li G."/>
            <person name="Viehrig K."/>
            <person name="Ye F."/>
            <person name="Su P."/>
            <person name="Kiefer A.F."/>
            <person name="Nichols A."/>
            <person name="Cepeda A.J."/>
            <person name="Yan W."/>
            <person name="Fan B."/>
            <person name="Jiang Y."/>
            <person name="Adhikari A."/>
            <person name="Zheng C.-J."/>
            <person name="Schuster L."/>
            <person name="Cowan T.M."/>
            <person name="Smanski M.J."/>
            <person name="Chevrette M.G."/>
            <person name="De Carvalho L.P.S."/>
            <person name="Shen B."/>
        </authorList>
    </citation>
    <scope>NUCLEOTIDE SEQUENCE [LARGE SCALE GENOMIC DNA]</scope>
    <source>
        <strain evidence="6 7">NPDC002593</strain>
    </source>
</reference>
<dbReference type="PROSITE" id="PS00122">
    <property type="entry name" value="CARBOXYLESTERASE_B_1"/>
    <property type="match status" value="1"/>
</dbReference>
<evidence type="ECO:0000259" key="5">
    <source>
        <dbReference type="Pfam" id="PF00135"/>
    </source>
</evidence>
<proteinExistence type="inferred from homology"/>
<accession>A0ABW6S9Z7</accession>
<feature type="domain" description="Carboxylesterase type B" evidence="5">
    <location>
        <begin position="24"/>
        <end position="492"/>
    </location>
</feature>
<comment type="similarity">
    <text evidence="1 3">Belongs to the type-B carboxylesterase/lipase family.</text>
</comment>
<dbReference type="Pfam" id="PF00135">
    <property type="entry name" value="COesterase"/>
    <property type="match status" value="1"/>
</dbReference>
<evidence type="ECO:0000256" key="4">
    <source>
        <dbReference type="SAM" id="MobiDB-lite"/>
    </source>
</evidence>
<protein>
    <recommendedName>
        <fullName evidence="3">Carboxylic ester hydrolase</fullName>
        <ecNumber evidence="3">3.1.1.-</ecNumber>
    </recommendedName>
</protein>
<dbReference type="Gene3D" id="3.40.50.1820">
    <property type="entry name" value="alpha/beta hydrolase"/>
    <property type="match status" value="1"/>
</dbReference>
<evidence type="ECO:0000313" key="7">
    <source>
        <dbReference type="Proteomes" id="UP001601992"/>
    </source>
</evidence>
<evidence type="ECO:0000256" key="3">
    <source>
        <dbReference type="RuleBase" id="RU361235"/>
    </source>
</evidence>
<dbReference type="SUPFAM" id="SSF53474">
    <property type="entry name" value="alpha/beta-Hydrolases"/>
    <property type="match status" value="1"/>
</dbReference>
<dbReference type="InterPro" id="IPR002018">
    <property type="entry name" value="CarbesteraseB"/>
</dbReference>
<keyword evidence="2 3" id="KW-0378">Hydrolase</keyword>
<dbReference type="RefSeq" id="WP_083895592.1">
    <property type="nucleotide sequence ID" value="NZ_JBIAQY010000012.1"/>
</dbReference>
<dbReference type="EC" id="3.1.1.-" evidence="3"/>
<dbReference type="Proteomes" id="UP001601992">
    <property type="component" value="Unassembled WGS sequence"/>
</dbReference>
<organism evidence="6 7">
    <name type="scientific">Nocardia jiangxiensis</name>
    <dbReference type="NCBI Taxonomy" id="282685"/>
    <lineage>
        <taxon>Bacteria</taxon>
        <taxon>Bacillati</taxon>
        <taxon>Actinomycetota</taxon>
        <taxon>Actinomycetes</taxon>
        <taxon>Mycobacteriales</taxon>
        <taxon>Nocardiaceae</taxon>
        <taxon>Nocardia</taxon>
    </lineage>
</organism>
<evidence type="ECO:0000256" key="2">
    <source>
        <dbReference type="ARBA" id="ARBA00022801"/>
    </source>
</evidence>
<sequence length="503" mass="52494">MSGQDEAGERGEFAAATRGENGVSTVVETAAGRVYGVAESVGAYAFRGIPYAASPVGELRFAPPRPHAGWVGVRDAAGSGPAVPQWPSRLESVMGARIPRWDEDGCLTVDVWVPQGESHTPRAVLLWFHGGGFTSGSGGWDWYDGGRLAALGDIIVVTANYRLGPLGYLRLPGVDNLGSQDQAAALRWVRENIAAFGGDPDLITVGGQSAGAFSAMALATDPDTGPAVRRVIGQSGPWGMSPQDPDEAAATAGKYLALLGIPDDGADPTPRLRSLPVLDLVQAYARLMLDTAVPGRIAPPLYPVLGGAIQSAGWRDLVPAGALRGKDVLLGATGNELGSFFALNPMIRMISDDAAVRLVGEIAGDSGESRYRQYLAEHPGARPAQALTAVGGEVMFGDDLSVIGEALAAQGNPAYLYRFLREPSPDPFGLGAAHCADLPYLFGTFDSYPNSPMLGTVGARDHALAAQFGGALAAFVATGSPNGPGLEPWKPWLPGLEPEMRKF</sequence>
<evidence type="ECO:0000256" key="1">
    <source>
        <dbReference type="ARBA" id="ARBA00005964"/>
    </source>
</evidence>
<gene>
    <name evidence="6" type="ORF">ACFYXQ_29970</name>
</gene>
<dbReference type="InterPro" id="IPR050654">
    <property type="entry name" value="AChE-related_enzymes"/>
</dbReference>
<dbReference type="InterPro" id="IPR019826">
    <property type="entry name" value="Carboxylesterase_B_AS"/>
</dbReference>
<keyword evidence="7" id="KW-1185">Reference proteome</keyword>
<dbReference type="InterPro" id="IPR019819">
    <property type="entry name" value="Carboxylesterase_B_CS"/>
</dbReference>
<name>A0ABW6S9Z7_9NOCA</name>